<keyword evidence="1" id="KW-1133">Transmembrane helix</keyword>
<keyword evidence="1" id="KW-0812">Transmembrane</keyword>
<dbReference type="RefSeq" id="WP_210223998.1">
    <property type="nucleotide sequence ID" value="NZ_CP072801.1"/>
</dbReference>
<feature type="transmembrane region" description="Helical" evidence="1">
    <location>
        <begin position="34"/>
        <end position="56"/>
    </location>
</feature>
<evidence type="ECO:0000313" key="3">
    <source>
        <dbReference type="Proteomes" id="UP000672039"/>
    </source>
</evidence>
<protein>
    <submittedName>
        <fullName evidence="2">Uncharacterized protein</fullName>
    </submittedName>
</protein>
<reference evidence="2 3" key="1">
    <citation type="submission" date="2021-04" db="EMBL/GenBank/DDBJ databases">
        <title>Genomics, taxonomy and metabolism of representatives of sulfur bacteria of the genus Thiothrix: Thiothrix fructosivorans QT, Thiothrix unzii A1T and three new species, Thiothrix subterranea sp. nov., Thiothrix litoralis sp. nov. and 'Candidatus Thiothrix anitrata' sp. nov.</title>
        <authorList>
            <person name="Ravin N.V."/>
            <person name="Smolyakov D."/>
            <person name="Rudenko T.S."/>
            <person name="Mardanov A.V."/>
            <person name="Beletsky A.V."/>
            <person name="Markov N.D."/>
            <person name="Fomenkov A.I."/>
            <person name="Roberts R.J."/>
            <person name="Karnachuk O.V."/>
            <person name="Novikov A."/>
            <person name="Grabovich M.Y."/>
        </authorList>
    </citation>
    <scope>NUCLEOTIDE SEQUENCE [LARGE SCALE GENOMIC DNA]</scope>
    <source>
        <strain evidence="2 3">AS</strain>
    </source>
</reference>
<evidence type="ECO:0000313" key="2">
    <source>
        <dbReference type="EMBL" id="QTR47756.1"/>
    </source>
</evidence>
<gene>
    <name evidence="2" type="ORF">J9253_07510</name>
</gene>
<keyword evidence="1" id="KW-0472">Membrane</keyword>
<name>A0ABX7WVC4_9GAMM</name>
<organism evidence="2 3">
    <name type="scientific">Thiothrix litoralis</name>
    <dbReference type="NCBI Taxonomy" id="2891210"/>
    <lineage>
        <taxon>Bacteria</taxon>
        <taxon>Pseudomonadati</taxon>
        <taxon>Pseudomonadota</taxon>
        <taxon>Gammaproteobacteria</taxon>
        <taxon>Thiotrichales</taxon>
        <taxon>Thiotrichaceae</taxon>
        <taxon>Thiothrix</taxon>
    </lineage>
</organism>
<sequence length="169" mass="18833">MKIQLPKSSGLLPTDHHRAIKNHRLMQWAKVATFGLYIVAVFMLYVSDVWGIASFVEKNSNEYIALAIFSFISFVLAFFLASSKEAVYEDIAIHRSEGWKLKPSQYAAMGLFLSSGILFEMFSTTNNQQHIANTAAEQSSMMQSIQGTNVSLIGGSTHLLIHKSQADVR</sequence>
<dbReference type="EMBL" id="CP072801">
    <property type="protein sequence ID" value="QTR47756.1"/>
    <property type="molecule type" value="Genomic_DNA"/>
</dbReference>
<keyword evidence="3" id="KW-1185">Reference proteome</keyword>
<accession>A0ABX7WVC4</accession>
<evidence type="ECO:0000256" key="1">
    <source>
        <dbReference type="SAM" id="Phobius"/>
    </source>
</evidence>
<feature type="transmembrane region" description="Helical" evidence="1">
    <location>
        <begin position="63"/>
        <end position="83"/>
    </location>
</feature>
<proteinExistence type="predicted"/>
<dbReference type="Proteomes" id="UP000672039">
    <property type="component" value="Chromosome"/>
</dbReference>